<feature type="domain" description="Acyl-CoA thioester hydrolase/bile acid-CoA amino acid N-acetyltransferase" evidence="1">
    <location>
        <begin position="96"/>
        <end position="220"/>
    </location>
</feature>
<dbReference type="Pfam" id="PF04775">
    <property type="entry name" value="Bile_Hydr_Trans"/>
    <property type="match status" value="1"/>
</dbReference>
<dbReference type="STRING" id="50429.A0A2B4RCH7"/>
<keyword evidence="3" id="KW-1185">Reference proteome</keyword>
<dbReference type="GO" id="GO:0006631">
    <property type="term" value="P:fatty acid metabolic process"/>
    <property type="evidence" value="ECO:0007669"/>
    <property type="project" value="TreeGrafter"/>
</dbReference>
<dbReference type="Gene3D" id="2.60.40.2240">
    <property type="entry name" value="Acyl-CoA thioester hydrolase/BAAT N-terminal domain"/>
    <property type="match status" value="1"/>
</dbReference>
<feature type="non-terminal residue" evidence="2">
    <location>
        <position position="220"/>
    </location>
</feature>
<gene>
    <name evidence="2" type="primary">Acot2</name>
    <name evidence="2" type="ORF">AWC38_SpisGene21650</name>
</gene>
<dbReference type="PANTHER" id="PTHR10824:SF4">
    <property type="entry name" value="ACYL-COENZYME A THIOESTERASE 1-LIKE"/>
    <property type="match status" value="1"/>
</dbReference>
<dbReference type="EMBL" id="LSMT01000819">
    <property type="protein sequence ID" value="PFX14210.1"/>
    <property type="molecule type" value="Genomic_DNA"/>
</dbReference>
<name>A0A2B4RCH7_STYPI</name>
<dbReference type="PANTHER" id="PTHR10824">
    <property type="entry name" value="ACYL-COENZYME A THIOESTERASE-RELATED"/>
    <property type="match status" value="1"/>
</dbReference>
<proteinExistence type="predicted"/>
<evidence type="ECO:0000313" key="2">
    <source>
        <dbReference type="EMBL" id="PFX14210.1"/>
    </source>
</evidence>
<dbReference type="InterPro" id="IPR006862">
    <property type="entry name" value="Thio_Ohase/aa_AcTrfase"/>
</dbReference>
<comment type="caution">
    <text evidence="2">The sequence shown here is derived from an EMBL/GenBank/DDBJ whole genome shotgun (WGS) entry which is preliminary data.</text>
</comment>
<accession>A0A2B4RCH7</accession>
<sequence>MAMTSQITWKLLTESIRCELDVETDYSQSNSGQLLENTSLHVNESCRKAKLDNVNKKDVREIILIKGRGLGASPAILSLISKKMLTLWPKFSLIDKITKIKVFRLKSLQKITLGARVVGDSGQVFESHAHYIADKHGQVDVCRDPSVGGSYTGVSAMGLLWSMIPAPGQRKGIRLMKSDVTKPYNVALNCFDGHIDPQESSSSQPLSSKTFEKGYMANEV</sequence>
<dbReference type="AlphaFoldDB" id="A0A2B4RCH7"/>
<organism evidence="2 3">
    <name type="scientific">Stylophora pistillata</name>
    <name type="common">Smooth cauliflower coral</name>
    <dbReference type="NCBI Taxonomy" id="50429"/>
    <lineage>
        <taxon>Eukaryota</taxon>
        <taxon>Metazoa</taxon>
        <taxon>Cnidaria</taxon>
        <taxon>Anthozoa</taxon>
        <taxon>Hexacorallia</taxon>
        <taxon>Scleractinia</taxon>
        <taxon>Astrocoeniina</taxon>
        <taxon>Pocilloporidae</taxon>
        <taxon>Stylophora</taxon>
    </lineage>
</organism>
<evidence type="ECO:0000259" key="1">
    <source>
        <dbReference type="Pfam" id="PF04775"/>
    </source>
</evidence>
<dbReference type="OrthoDB" id="6347013at2759"/>
<dbReference type="GO" id="GO:0047617">
    <property type="term" value="F:fatty acyl-CoA hydrolase activity"/>
    <property type="evidence" value="ECO:0007669"/>
    <property type="project" value="TreeGrafter"/>
</dbReference>
<dbReference type="InterPro" id="IPR042490">
    <property type="entry name" value="Thio_Ohase/BAAT_N"/>
</dbReference>
<evidence type="ECO:0000313" key="3">
    <source>
        <dbReference type="Proteomes" id="UP000225706"/>
    </source>
</evidence>
<protein>
    <submittedName>
        <fullName evidence="2">Acyl-coenzyme A thioesterase 2, mitochondrial</fullName>
    </submittedName>
</protein>
<reference evidence="3" key="1">
    <citation type="journal article" date="2017" name="bioRxiv">
        <title>Comparative analysis of the genomes of Stylophora pistillata and Acropora digitifera provides evidence for extensive differences between species of corals.</title>
        <authorList>
            <person name="Voolstra C.R."/>
            <person name="Li Y."/>
            <person name="Liew Y.J."/>
            <person name="Baumgarten S."/>
            <person name="Zoccola D."/>
            <person name="Flot J.-F."/>
            <person name="Tambutte S."/>
            <person name="Allemand D."/>
            <person name="Aranda M."/>
        </authorList>
    </citation>
    <scope>NUCLEOTIDE SEQUENCE [LARGE SCALE GENOMIC DNA]</scope>
</reference>
<dbReference type="Proteomes" id="UP000225706">
    <property type="component" value="Unassembled WGS sequence"/>
</dbReference>
<dbReference type="GO" id="GO:0006637">
    <property type="term" value="P:acyl-CoA metabolic process"/>
    <property type="evidence" value="ECO:0007669"/>
    <property type="project" value="TreeGrafter"/>
</dbReference>